<dbReference type="EMBL" id="MN740556">
    <property type="protein sequence ID" value="QHU33285.1"/>
    <property type="molecule type" value="Genomic_DNA"/>
</dbReference>
<accession>A0A6C0LTE5</accession>
<reference evidence="1" key="1">
    <citation type="journal article" date="2020" name="Nature">
        <title>Giant virus diversity and host interactions through global metagenomics.</title>
        <authorList>
            <person name="Schulz F."/>
            <person name="Roux S."/>
            <person name="Paez-Espino D."/>
            <person name="Jungbluth S."/>
            <person name="Walsh D.A."/>
            <person name="Denef V.J."/>
            <person name="McMahon K.D."/>
            <person name="Konstantinidis K.T."/>
            <person name="Eloe-Fadrosh E.A."/>
            <person name="Kyrpides N.C."/>
            <person name="Woyke T."/>
        </authorList>
    </citation>
    <scope>NUCLEOTIDE SEQUENCE</scope>
    <source>
        <strain evidence="1">GVMAG-S-1014582-52</strain>
    </source>
</reference>
<dbReference type="AlphaFoldDB" id="A0A6C0LTE5"/>
<name>A0A6C0LTE5_9ZZZZ</name>
<proteinExistence type="predicted"/>
<sequence>MEFDSNRIITRHIRDPNFFLNKAVYFYSLHPHNYDTDQDELRSDNSLYNEDELDNQIDEDKLCNQCDSLHSYSYEYSKKYYPCNSHNINRNESCNPCMKDRRDDRCNDDICGREIGCGGEVYDIYCNVKIKSGMRYFDPFTRHYYKLSRVIKPTYSDWCQRN</sequence>
<organism evidence="1">
    <name type="scientific">viral metagenome</name>
    <dbReference type="NCBI Taxonomy" id="1070528"/>
    <lineage>
        <taxon>unclassified sequences</taxon>
        <taxon>metagenomes</taxon>
        <taxon>organismal metagenomes</taxon>
    </lineage>
</organism>
<protein>
    <submittedName>
        <fullName evidence="1">Uncharacterized protein</fullName>
    </submittedName>
</protein>
<evidence type="ECO:0000313" key="1">
    <source>
        <dbReference type="EMBL" id="QHU33285.1"/>
    </source>
</evidence>